<dbReference type="Proteomes" id="UP000789920">
    <property type="component" value="Unassembled WGS sequence"/>
</dbReference>
<reference evidence="1" key="1">
    <citation type="submission" date="2021-06" db="EMBL/GenBank/DDBJ databases">
        <authorList>
            <person name="Kallberg Y."/>
            <person name="Tangrot J."/>
            <person name="Rosling A."/>
        </authorList>
    </citation>
    <scope>NUCLEOTIDE SEQUENCE</scope>
    <source>
        <strain evidence="1">MA461A</strain>
    </source>
</reference>
<proteinExistence type="predicted"/>
<accession>A0ACA9SPN0</accession>
<organism evidence="1 2">
    <name type="scientific">Racocetra persica</name>
    <dbReference type="NCBI Taxonomy" id="160502"/>
    <lineage>
        <taxon>Eukaryota</taxon>
        <taxon>Fungi</taxon>
        <taxon>Fungi incertae sedis</taxon>
        <taxon>Mucoromycota</taxon>
        <taxon>Glomeromycotina</taxon>
        <taxon>Glomeromycetes</taxon>
        <taxon>Diversisporales</taxon>
        <taxon>Gigasporaceae</taxon>
        <taxon>Racocetra</taxon>
    </lineage>
</organism>
<evidence type="ECO:0000313" key="2">
    <source>
        <dbReference type="Proteomes" id="UP000789920"/>
    </source>
</evidence>
<sequence length="162" mass="17459">CAVGVGICIATAGTATPIVASTALTFAGAGGMAGFFIGDKADKESAEREKMMMQDQRYKDARNQLDQQINENYQTQDAINTIVGKINGNIQRQPNETDEYLRNQLAILNGELDSGKRRIGILRGELDKLRKNLGGNQSLMSLLGLDKLSFADKVIIAGGIVL</sequence>
<name>A0ACA9SPN0_9GLOM</name>
<gene>
    <name evidence="1" type="ORF">RPERSI_LOCUS33810</name>
</gene>
<dbReference type="EMBL" id="CAJVQC010148171">
    <property type="protein sequence ID" value="CAG8845762.1"/>
    <property type="molecule type" value="Genomic_DNA"/>
</dbReference>
<comment type="caution">
    <text evidence="1">The sequence shown here is derived from an EMBL/GenBank/DDBJ whole genome shotgun (WGS) entry which is preliminary data.</text>
</comment>
<feature type="non-terminal residue" evidence="1">
    <location>
        <position position="1"/>
    </location>
</feature>
<keyword evidence="2" id="KW-1185">Reference proteome</keyword>
<evidence type="ECO:0000313" key="1">
    <source>
        <dbReference type="EMBL" id="CAG8845762.1"/>
    </source>
</evidence>
<feature type="non-terminal residue" evidence="1">
    <location>
        <position position="162"/>
    </location>
</feature>
<protein>
    <submittedName>
        <fullName evidence="1">21264_t:CDS:1</fullName>
    </submittedName>
</protein>